<feature type="domain" description="HD/PDEase" evidence="1">
    <location>
        <begin position="48"/>
        <end position="195"/>
    </location>
</feature>
<evidence type="ECO:0000259" key="1">
    <source>
        <dbReference type="SMART" id="SM00471"/>
    </source>
</evidence>
<dbReference type="Pfam" id="PF19276">
    <property type="entry name" value="HD_assoc_2"/>
    <property type="match status" value="1"/>
</dbReference>
<dbReference type="CDD" id="cd00077">
    <property type="entry name" value="HDc"/>
    <property type="match status" value="1"/>
</dbReference>
<dbReference type="GO" id="GO:0008832">
    <property type="term" value="F:dGTPase activity"/>
    <property type="evidence" value="ECO:0007669"/>
    <property type="project" value="TreeGrafter"/>
</dbReference>
<dbReference type="GO" id="GO:0005634">
    <property type="term" value="C:nucleus"/>
    <property type="evidence" value="ECO:0007669"/>
    <property type="project" value="TreeGrafter"/>
</dbReference>
<reference evidence="2" key="1">
    <citation type="journal article" date="2020" name="Nature">
        <title>Giant virus diversity and host interactions through global metagenomics.</title>
        <authorList>
            <person name="Schulz F."/>
            <person name="Roux S."/>
            <person name="Paez-Espino D."/>
            <person name="Jungbluth S."/>
            <person name="Walsh D.A."/>
            <person name="Denef V.J."/>
            <person name="McMahon K.D."/>
            <person name="Konstantinidis K.T."/>
            <person name="Eloe-Fadrosh E.A."/>
            <person name="Kyrpides N.C."/>
            <person name="Woyke T."/>
        </authorList>
    </citation>
    <scope>NUCLEOTIDE SEQUENCE</scope>
    <source>
        <strain evidence="2">GVMAG-S-1017745-26</strain>
    </source>
</reference>
<dbReference type="InterPro" id="IPR006674">
    <property type="entry name" value="HD_domain"/>
</dbReference>
<name>A0A6C0LWM0_9ZZZZ</name>
<sequence>MFKYIKDPIYSDYLKFYQDELDFIDHPYFKRLKKIKQLGSLHEVFPSATHTRFEHSLGVAHLGEVFVEHLYRNSNIRLTDSNKRIMRNIKIAGLYHDVGHGPFSHVFDHHVLEKLCPNNLFKDHENRSCLLFEEVAKELSSKNFNAYDIDFIKNAIDPSFPHKKNWELNVIANKINSIDVDKFDYLVRDPYHIGFKCSFDHTRLLNKTQIMDGEIYFHETVVNNLYDMYHTRYKFHREVYNHNAVKGVELMIADILIDLNSIYNFPSIINSPSEFGRLNDNIIEKVYDHKELSVGKKLLERIEKRQLYKEIYRVDGDDIGEVTDYISDKYKDNKETDFHIVKLKFDFCNGKESPFPNINFYKKNKKVEFENLPMRSLQPEIFDENIISVYSKT</sequence>
<dbReference type="SUPFAM" id="SSF109604">
    <property type="entry name" value="HD-domain/PDEase-like"/>
    <property type="match status" value="1"/>
</dbReference>
<dbReference type="GO" id="GO:0006203">
    <property type="term" value="P:dGTP catabolic process"/>
    <property type="evidence" value="ECO:0007669"/>
    <property type="project" value="TreeGrafter"/>
</dbReference>
<dbReference type="InterPro" id="IPR050135">
    <property type="entry name" value="dGTPase-like"/>
</dbReference>
<dbReference type="InterPro" id="IPR003607">
    <property type="entry name" value="HD/PDEase_dom"/>
</dbReference>
<dbReference type="PANTHER" id="PTHR11373">
    <property type="entry name" value="DEOXYNUCLEOSIDE TRIPHOSPHATE TRIPHOSPHOHYDROLASE"/>
    <property type="match status" value="1"/>
</dbReference>
<dbReference type="Gene3D" id="1.10.3210.10">
    <property type="entry name" value="Hypothetical protein af1432"/>
    <property type="match status" value="1"/>
</dbReference>
<dbReference type="Pfam" id="PF01966">
    <property type="entry name" value="HD"/>
    <property type="match status" value="1"/>
</dbReference>
<dbReference type="EMBL" id="MN740583">
    <property type="protein sequence ID" value="QHU35027.1"/>
    <property type="molecule type" value="Genomic_DNA"/>
</dbReference>
<accession>A0A6C0LWM0</accession>
<dbReference type="AlphaFoldDB" id="A0A6C0LWM0"/>
<dbReference type="InterPro" id="IPR045509">
    <property type="entry name" value="HD_assoc_2"/>
</dbReference>
<evidence type="ECO:0000313" key="2">
    <source>
        <dbReference type="EMBL" id="QHU35027.1"/>
    </source>
</evidence>
<dbReference type="SMART" id="SM00471">
    <property type="entry name" value="HDc"/>
    <property type="match status" value="1"/>
</dbReference>
<dbReference type="PANTHER" id="PTHR11373:SF4">
    <property type="entry name" value="DEOXYNUCLEOSIDE TRIPHOSPHATE TRIPHOSPHOHYDROLASE SAMHD1"/>
    <property type="match status" value="1"/>
</dbReference>
<proteinExistence type="predicted"/>
<protein>
    <recommendedName>
        <fullName evidence="1">HD/PDEase domain-containing protein</fullName>
    </recommendedName>
</protein>
<organism evidence="2">
    <name type="scientific">viral metagenome</name>
    <dbReference type="NCBI Taxonomy" id="1070528"/>
    <lineage>
        <taxon>unclassified sequences</taxon>
        <taxon>metagenomes</taxon>
        <taxon>organismal metagenomes</taxon>
    </lineage>
</organism>